<evidence type="ECO:0000256" key="4">
    <source>
        <dbReference type="ARBA" id="ARBA00022737"/>
    </source>
</evidence>
<dbReference type="PANTHER" id="PTHR22851:SF0">
    <property type="entry name" value="DDB1- AND CUL4-ASSOCIATED FACTOR 13"/>
    <property type="match status" value="1"/>
</dbReference>
<gene>
    <name evidence="7" type="ORF">PACLA_8A009166</name>
</gene>
<keyword evidence="3" id="KW-0853">WD repeat</keyword>
<keyword evidence="5" id="KW-0539">Nucleus</keyword>
<dbReference type="Proteomes" id="UP001152795">
    <property type="component" value="Unassembled WGS sequence"/>
</dbReference>
<evidence type="ECO:0000256" key="2">
    <source>
        <dbReference type="ARBA" id="ARBA00005649"/>
    </source>
</evidence>
<proteinExistence type="inferred from homology"/>
<keyword evidence="4" id="KW-0677">Repeat</keyword>
<comment type="similarity">
    <text evidence="2">Belongs to the WD repeat DCAF13/WDSOF1 family.</text>
</comment>
<dbReference type="GO" id="GO:0032040">
    <property type="term" value="C:small-subunit processome"/>
    <property type="evidence" value="ECO:0007669"/>
    <property type="project" value="TreeGrafter"/>
</dbReference>
<dbReference type="PROSITE" id="PS50082">
    <property type="entry name" value="WD_REPEATS_2"/>
    <property type="match status" value="1"/>
</dbReference>
<dbReference type="Pfam" id="PF04158">
    <property type="entry name" value="Sof1"/>
    <property type="match status" value="1"/>
</dbReference>
<reference evidence="7" key="1">
    <citation type="submission" date="2020-04" db="EMBL/GenBank/DDBJ databases">
        <authorList>
            <person name="Alioto T."/>
            <person name="Alioto T."/>
            <person name="Gomez Garrido J."/>
        </authorList>
    </citation>
    <scope>NUCLEOTIDE SEQUENCE</scope>
    <source>
        <strain evidence="7">A484AB</strain>
    </source>
</reference>
<dbReference type="InterPro" id="IPR001680">
    <property type="entry name" value="WD40_rpt"/>
</dbReference>
<keyword evidence="8" id="KW-1185">Reference proteome</keyword>
<sequence length="121" mass="14192">MQRVFCVKWSPDSEFILSGSDEMNVRIWKAEASAKLGPLAPRQKAALTYNKKLKERYKFHPQVLRILRHRHVPSAIYKAAREKRVILQSRKTREENRRLHSATGKVPYVPERKKQIVSVVE</sequence>
<dbReference type="Gene3D" id="2.130.10.10">
    <property type="entry name" value="YVTN repeat-like/Quinoprotein amine dehydrogenase"/>
    <property type="match status" value="1"/>
</dbReference>
<dbReference type="EMBL" id="CACRXK020003820">
    <property type="protein sequence ID" value="CAB4000364.1"/>
    <property type="molecule type" value="Genomic_DNA"/>
</dbReference>
<protein>
    <submittedName>
        <fullName evidence="7">DDB1- and CUL4-associated factor 13</fullName>
    </submittedName>
</protein>
<dbReference type="InterPro" id="IPR051733">
    <property type="entry name" value="WD_repeat_DCAF13/WDSOF1"/>
</dbReference>
<dbReference type="GO" id="GO:0000462">
    <property type="term" value="P:maturation of SSU-rRNA from tricistronic rRNA transcript (SSU-rRNA, 5.8S rRNA, LSU-rRNA)"/>
    <property type="evidence" value="ECO:0007669"/>
    <property type="project" value="TreeGrafter"/>
</dbReference>
<evidence type="ECO:0000313" key="7">
    <source>
        <dbReference type="EMBL" id="CAB4000364.1"/>
    </source>
</evidence>
<comment type="subcellular location">
    <subcellularLocation>
        <location evidence="1">Nucleus</location>
        <location evidence="1">Nucleolus</location>
    </subcellularLocation>
</comment>
<evidence type="ECO:0000256" key="6">
    <source>
        <dbReference type="ARBA" id="ARBA00023274"/>
    </source>
</evidence>
<dbReference type="OrthoDB" id="10249065at2759"/>
<evidence type="ECO:0000313" key="8">
    <source>
        <dbReference type="Proteomes" id="UP001152795"/>
    </source>
</evidence>
<dbReference type="InterPro" id="IPR007287">
    <property type="entry name" value="Sof1"/>
</dbReference>
<dbReference type="Pfam" id="PF00400">
    <property type="entry name" value="WD40"/>
    <property type="match status" value="1"/>
</dbReference>
<dbReference type="PANTHER" id="PTHR22851">
    <property type="entry name" value="U3 SMALL NUCLEOLAR RNA U3 SNORNA ASSOCIATED PROTEIN"/>
    <property type="match status" value="1"/>
</dbReference>
<comment type="caution">
    <text evidence="7">The sequence shown here is derived from an EMBL/GenBank/DDBJ whole genome shotgun (WGS) entry which is preliminary data.</text>
</comment>
<dbReference type="InterPro" id="IPR036322">
    <property type="entry name" value="WD40_repeat_dom_sf"/>
</dbReference>
<dbReference type="PROSITE" id="PS50294">
    <property type="entry name" value="WD_REPEATS_REGION"/>
    <property type="match status" value="1"/>
</dbReference>
<name>A0A6S7H6M4_PARCT</name>
<dbReference type="InterPro" id="IPR015943">
    <property type="entry name" value="WD40/YVTN_repeat-like_dom_sf"/>
</dbReference>
<accession>A0A6S7H6M4</accession>
<keyword evidence="6" id="KW-0687">Ribonucleoprotein</keyword>
<dbReference type="AlphaFoldDB" id="A0A6S7H6M4"/>
<dbReference type="SUPFAM" id="SSF50978">
    <property type="entry name" value="WD40 repeat-like"/>
    <property type="match status" value="1"/>
</dbReference>
<evidence type="ECO:0000256" key="1">
    <source>
        <dbReference type="ARBA" id="ARBA00004604"/>
    </source>
</evidence>
<organism evidence="7 8">
    <name type="scientific">Paramuricea clavata</name>
    <name type="common">Red gorgonian</name>
    <name type="synonym">Violescent sea-whip</name>
    <dbReference type="NCBI Taxonomy" id="317549"/>
    <lineage>
        <taxon>Eukaryota</taxon>
        <taxon>Metazoa</taxon>
        <taxon>Cnidaria</taxon>
        <taxon>Anthozoa</taxon>
        <taxon>Octocorallia</taxon>
        <taxon>Malacalcyonacea</taxon>
        <taxon>Plexauridae</taxon>
        <taxon>Paramuricea</taxon>
    </lineage>
</organism>
<evidence type="ECO:0000256" key="3">
    <source>
        <dbReference type="ARBA" id="ARBA00022574"/>
    </source>
</evidence>
<evidence type="ECO:0000256" key="5">
    <source>
        <dbReference type="ARBA" id="ARBA00023242"/>
    </source>
</evidence>